<accession>A0A0W8G1H5</accession>
<evidence type="ECO:0000259" key="1">
    <source>
        <dbReference type="Pfam" id="PF13860"/>
    </source>
</evidence>
<gene>
    <name evidence="2" type="ORF">ASZ90_003271</name>
</gene>
<comment type="caution">
    <text evidence="2">The sequence shown here is derived from an EMBL/GenBank/DDBJ whole genome shotgun (WGS) entry which is preliminary data.</text>
</comment>
<dbReference type="InterPro" id="IPR026444">
    <property type="entry name" value="Secre_tail"/>
</dbReference>
<sequence length="515" mass="56312">MNFNKFLLFSTLLIILGGTSFILAQSRFIEVPSGVGTLNEVIAGDTTATGERIDPENTVYVLERYGFYLLTGTISNTGFPLKIWTAEGGGTKPIIQPGVGEGGVSSPPFRPRGDFHIKGAYVTAMDELGQTHTVMFRLSADDIKIIAEDCHLDYTGQSIFRLDNKNNSVYVLNSVVSNSGSMASPDNGRGIDDRGNDIDIVVFENSTFYNFTSRILRDGGGKINYARVVHNTVVNVGQMGISFGEIIELEFKNNLFVNTSFFGKRSTSAWSSFDVLPLREDLVNQGVEQKLTILNNNFYTAPELINAQPDSILASPIFNAVSDSLINAIGTKDNLLNEAITFTDQPALPVDLVVANWDFTITPRPEFDRGGGGPEYGGVQLPFNFAYPTSTASYTYSTNGQPLGSLKWFGMVVGVDENLDEVPVNFTLENNYPNPFNPSTVIKYSVPELSNVNLKIYNSLGQVVKTLVNTTQAAGSYSLQWDGTSDIGVKVSSGIYIYRLTTDKFSASKKMMLLK</sequence>
<organism evidence="2">
    <name type="scientific">hydrocarbon metagenome</name>
    <dbReference type="NCBI Taxonomy" id="938273"/>
    <lineage>
        <taxon>unclassified sequences</taxon>
        <taxon>metagenomes</taxon>
        <taxon>ecological metagenomes</taxon>
    </lineage>
</organism>
<dbReference type="InterPro" id="IPR011050">
    <property type="entry name" value="Pectin_lyase_fold/virulence"/>
</dbReference>
<protein>
    <recommendedName>
        <fullName evidence="1">FlgD/Vpr Ig-like domain-containing protein</fullName>
    </recommendedName>
</protein>
<evidence type="ECO:0000313" key="2">
    <source>
        <dbReference type="EMBL" id="KUG26882.1"/>
    </source>
</evidence>
<dbReference type="InterPro" id="IPR025965">
    <property type="entry name" value="FlgD/Vpr_Ig-like"/>
</dbReference>
<dbReference type="AlphaFoldDB" id="A0A0W8G1H5"/>
<feature type="domain" description="FlgD/Vpr Ig-like" evidence="1">
    <location>
        <begin position="450"/>
        <end position="502"/>
    </location>
</feature>
<dbReference type="Gene3D" id="2.60.40.4070">
    <property type="match status" value="1"/>
</dbReference>
<dbReference type="EMBL" id="LNQE01000394">
    <property type="protein sequence ID" value="KUG26882.1"/>
    <property type="molecule type" value="Genomic_DNA"/>
</dbReference>
<proteinExistence type="predicted"/>
<reference evidence="2" key="1">
    <citation type="journal article" date="2015" name="Proc. Natl. Acad. Sci. U.S.A.">
        <title>Networks of energetic and metabolic interactions define dynamics in microbial communities.</title>
        <authorList>
            <person name="Embree M."/>
            <person name="Liu J.K."/>
            <person name="Al-Bassam M.M."/>
            <person name="Zengler K."/>
        </authorList>
    </citation>
    <scope>NUCLEOTIDE SEQUENCE</scope>
</reference>
<dbReference type="Pfam" id="PF13860">
    <property type="entry name" value="FlgD_ig"/>
    <property type="match status" value="1"/>
</dbReference>
<dbReference type="NCBIfam" id="TIGR04183">
    <property type="entry name" value="Por_Secre_tail"/>
    <property type="match status" value="1"/>
</dbReference>
<dbReference type="SUPFAM" id="SSF51126">
    <property type="entry name" value="Pectin lyase-like"/>
    <property type="match status" value="1"/>
</dbReference>
<name>A0A0W8G1H5_9ZZZZ</name>